<dbReference type="FunFam" id="2.130.10.10:FF:000030">
    <property type="entry name" value="Actin-related protein 2/3 complex subunit"/>
    <property type="match status" value="1"/>
</dbReference>
<reference evidence="13" key="3">
    <citation type="submission" date="2015-06" db="UniProtKB">
        <authorList>
            <consortium name="EnsemblMetazoa"/>
        </authorList>
    </citation>
    <scope>IDENTIFICATION</scope>
</reference>
<dbReference type="EMBL" id="AMQN01000935">
    <property type="status" value="NOT_ANNOTATED_CDS"/>
    <property type="molecule type" value="Genomic_DNA"/>
</dbReference>
<keyword evidence="7 10" id="KW-0009">Actin-binding</keyword>
<dbReference type="InterPro" id="IPR001680">
    <property type="entry name" value="WD40_rpt"/>
</dbReference>
<evidence type="ECO:0000256" key="3">
    <source>
        <dbReference type="ARBA" id="ARBA00006260"/>
    </source>
</evidence>
<dbReference type="FunCoup" id="R7V4Y7">
    <property type="interactions" value="1948"/>
</dbReference>
<dbReference type="SMART" id="SM00320">
    <property type="entry name" value="WD40"/>
    <property type="match status" value="6"/>
</dbReference>
<dbReference type="STRING" id="283909.R7V4Y7"/>
<comment type="similarity">
    <text evidence="3 10">Belongs to the WD repeat ARPC1 family.</text>
</comment>
<evidence type="ECO:0000256" key="9">
    <source>
        <dbReference type="ARBA" id="ARBA00023242"/>
    </source>
</evidence>
<dbReference type="HOGENOM" id="CLU_034396_1_0_1"/>
<keyword evidence="4 10" id="KW-0963">Cytoplasm</keyword>
<evidence type="ECO:0000256" key="7">
    <source>
        <dbReference type="ARBA" id="ARBA00023203"/>
    </source>
</evidence>
<dbReference type="EMBL" id="KB297234">
    <property type="protein sequence ID" value="ELU10840.1"/>
    <property type="molecule type" value="Genomic_DNA"/>
</dbReference>
<evidence type="ECO:0000256" key="2">
    <source>
        <dbReference type="ARBA" id="ARBA00004245"/>
    </source>
</evidence>
<evidence type="ECO:0000313" key="12">
    <source>
        <dbReference type="EMBL" id="ELU10840.1"/>
    </source>
</evidence>
<proteinExistence type="inferred from homology"/>
<evidence type="ECO:0000256" key="11">
    <source>
        <dbReference type="PROSITE-ProRule" id="PRU00221"/>
    </source>
</evidence>
<dbReference type="PANTHER" id="PTHR10709:SF2">
    <property type="entry name" value="ACTIN-RELATED PROTEIN 2_3 COMPLEX SUBUNIT"/>
    <property type="match status" value="1"/>
</dbReference>
<dbReference type="InterPro" id="IPR036322">
    <property type="entry name" value="WD40_repeat_dom_sf"/>
</dbReference>
<accession>R7V4Y7</accession>
<dbReference type="PIRSF" id="PIRSF038093">
    <property type="entry name" value="ARP2/3_su1"/>
    <property type="match status" value="1"/>
</dbReference>
<evidence type="ECO:0000256" key="1">
    <source>
        <dbReference type="ARBA" id="ARBA00004123"/>
    </source>
</evidence>
<dbReference type="PROSITE" id="PS50082">
    <property type="entry name" value="WD_REPEATS_2"/>
    <property type="match status" value="1"/>
</dbReference>
<dbReference type="SUPFAM" id="SSF50978">
    <property type="entry name" value="WD40 repeat-like"/>
    <property type="match status" value="1"/>
</dbReference>
<organism evidence="12">
    <name type="scientific">Capitella teleta</name>
    <name type="common">Polychaete worm</name>
    <dbReference type="NCBI Taxonomy" id="283909"/>
    <lineage>
        <taxon>Eukaryota</taxon>
        <taxon>Metazoa</taxon>
        <taxon>Spiralia</taxon>
        <taxon>Lophotrochozoa</taxon>
        <taxon>Annelida</taxon>
        <taxon>Polychaeta</taxon>
        <taxon>Sedentaria</taxon>
        <taxon>Scolecida</taxon>
        <taxon>Capitellidae</taxon>
        <taxon>Capitella</taxon>
    </lineage>
</organism>
<dbReference type="AlphaFoldDB" id="R7V4Y7"/>
<keyword evidence="5 11" id="KW-0853">WD repeat</keyword>
<evidence type="ECO:0000256" key="8">
    <source>
        <dbReference type="ARBA" id="ARBA00023212"/>
    </source>
</evidence>
<dbReference type="EnsemblMetazoa" id="CapteT115556">
    <property type="protein sequence ID" value="CapteP115556"/>
    <property type="gene ID" value="CapteG115556"/>
</dbReference>
<gene>
    <name evidence="12" type="ORF">CAPTEDRAFT_115556</name>
</gene>
<comment type="function">
    <text evidence="10">Functions as component of the Arp2/3 complex which is involved in regulation of actin polymerization and together with an activating nucleation-promoting factor (NPF) mediates the formation of branched actin networks.</text>
</comment>
<evidence type="ECO:0000256" key="5">
    <source>
        <dbReference type="ARBA" id="ARBA00022574"/>
    </source>
</evidence>
<dbReference type="GO" id="GO:0034314">
    <property type="term" value="P:Arp2/3 complex-mediated actin nucleation"/>
    <property type="evidence" value="ECO:0007669"/>
    <property type="project" value="UniProtKB-UniRule"/>
</dbReference>
<dbReference type="InterPro" id="IPR017383">
    <property type="entry name" value="ARPC1"/>
</dbReference>
<evidence type="ECO:0000313" key="13">
    <source>
        <dbReference type="EnsemblMetazoa" id="CapteP115556"/>
    </source>
</evidence>
<sequence length="377" mass="41164">MAPQTHSFGIEPITCHAWNKDRSQIALSLNDSDVKIFSCSGANWTLTHTLSEHQERVTGIDWAPGSNRIVTCGADRNAYVWTLTDNKWAPTLVILRINRAATCVKWSPKENKFAVGSGARLISVCYFEQENDWWVSKRIKKPIRSTVTCLDWHPNNILLAAGSTDFKTRVFSGYVKEVESKPEAGSWGKKMILGNLMAEFSNGGGLSRLGGWVHDVSFSASGDKLAWVGHDSSVSVAQASADGNHQMVFSKTIYRPFVTCTWINESNVLTAGHDCYPLVFSHSKGALTMAGKLDDSNKGQVAQKFSALKHFKALDSRATSQEDTTTLGSVHQNTILQASIHSGSKAGALKVCTTSVDGLLAIWDLKTLESSIAGLRI</sequence>
<feature type="repeat" description="WD" evidence="11">
    <location>
        <begin position="50"/>
        <end position="91"/>
    </location>
</feature>
<dbReference type="Proteomes" id="UP000014760">
    <property type="component" value="Unassembled WGS sequence"/>
</dbReference>
<protein>
    <recommendedName>
        <fullName evidence="10">Actin-related protein 2/3 complex subunit</fullName>
    </recommendedName>
</protein>
<evidence type="ECO:0000313" key="14">
    <source>
        <dbReference type="Proteomes" id="UP000014760"/>
    </source>
</evidence>
<dbReference type="OMA" id="EIHIFEW"/>
<name>R7V4Y7_CAPTE</name>
<dbReference type="InterPro" id="IPR015943">
    <property type="entry name" value="WD40/YVTN_repeat-like_dom_sf"/>
</dbReference>
<comment type="subcellular location">
    <subcellularLocation>
        <location evidence="2">Cytoplasm</location>
        <location evidence="2">Cytoskeleton</location>
    </subcellularLocation>
    <subcellularLocation>
        <location evidence="1">Nucleus</location>
    </subcellularLocation>
</comment>
<dbReference type="PANTHER" id="PTHR10709">
    <property type="entry name" value="ACTIN-RELATED PROTEIN 2/3 COMPLEX SUBUNIT 1"/>
    <property type="match status" value="1"/>
</dbReference>
<evidence type="ECO:0000256" key="4">
    <source>
        <dbReference type="ARBA" id="ARBA00022490"/>
    </source>
</evidence>
<reference evidence="12 14" key="2">
    <citation type="journal article" date="2013" name="Nature">
        <title>Insights into bilaterian evolution from three spiralian genomes.</title>
        <authorList>
            <person name="Simakov O."/>
            <person name="Marletaz F."/>
            <person name="Cho S.J."/>
            <person name="Edsinger-Gonzales E."/>
            <person name="Havlak P."/>
            <person name="Hellsten U."/>
            <person name="Kuo D.H."/>
            <person name="Larsson T."/>
            <person name="Lv J."/>
            <person name="Arendt D."/>
            <person name="Savage R."/>
            <person name="Osoegawa K."/>
            <person name="de Jong P."/>
            <person name="Grimwood J."/>
            <person name="Chapman J.A."/>
            <person name="Shapiro H."/>
            <person name="Aerts A."/>
            <person name="Otillar R.P."/>
            <person name="Terry A.Y."/>
            <person name="Boore J.L."/>
            <person name="Grigoriev I.V."/>
            <person name="Lindberg D.R."/>
            <person name="Seaver E.C."/>
            <person name="Weisblat D.A."/>
            <person name="Putnam N.H."/>
            <person name="Rokhsar D.S."/>
        </authorList>
    </citation>
    <scope>NUCLEOTIDE SEQUENCE</scope>
    <source>
        <strain evidence="12 14">I ESC-2004</strain>
    </source>
</reference>
<dbReference type="GO" id="GO:0005634">
    <property type="term" value="C:nucleus"/>
    <property type="evidence" value="ECO:0007669"/>
    <property type="project" value="UniProtKB-SubCell"/>
</dbReference>
<dbReference type="GO" id="GO:0005885">
    <property type="term" value="C:Arp2/3 protein complex"/>
    <property type="evidence" value="ECO:0007669"/>
    <property type="project" value="UniProtKB-UniRule"/>
</dbReference>
<dbReference type="Pfam" id="PF00400">
    <property type="entry name" value="WD40"/>
    <property type="match status" value="2"/>
</dbReference>
<dbReference type="Gene3D" id="2.130.10.10">
    <property type="entry name" value="YVTN repeat-like/Quinoprotein amine dehydrogenase"/>
    <property type="match status" value="1"/>
</dbReference>
<dbReference type="PROSITE" id="PS50294">
    <property type="entry name" value="WD_REPEATS_REGION"/>
    <property type="match status" value="1"/>
</dbReference>
<keyword evidence="6" id="KW-0677">Repeat</keyword>
<keyword evidence="14" id="KW-1185">Reference proteome</keyword>
<dbReference type="OrthoDB" id="406844at2759"/>
<keyword evidence="9" id="KW-0539">Nucleus</keyword>
<dbReference type="GO" id="GO:0051015">
    <property type="term" value="F:actin filament binding"/>
    <property type="evidence" value="ECO:0007669"/>
    <property type="project" value="TreeGrafter"/>
</dbReference>
<reference evidence="14" key="1">
    <citation type="submission" date="2012-12" db="EMBL/GenBank/DDBJ databases">
        <authorList>
            <person name="Hellsten U."/>
            <person name="Grimwood J."/>
            <person name="Chapman J.A."/>
            <person name="Shapiro H."/>
            <person name="Aerts A."/>
            <person name="Otillar R.P."/>
            <person name="Terry A.Y."/>
            <person name="Boore J.L."/>
            <person name="Simakov O."/>
            <person name="Marletaz F."/>
            <person name="Cho S.-J."/>
            <person name="Edsinger-Gonzales E."/>
            <person name="Havlak P."/>
            <person name="Kuo D.-H."/>
            <person name="Larsson T."/>
            <person name="Lv J."/>
            <person name="Arendt D."/>
            <person name="Savage R."/>
            <person name="Osoegawa K."/>
            <person name="de Jong P."/>
            <person name="Lindberg D.R."/>
            <person name="Seaver E.C."/>
            <person name="Weisblat D.A."/>
            <person name="Putnam N.H."/>
            <person name="Grigoriev I.V."/>
            <person name="Rokhsar D.S."/>
        </authorList>
    </citation>
    <scope>NUCLEOTIDE SEQUENCE</scope>
    <source>
        <strain evidence="14">I ESC-2004</strain>
    </source>
</reference>
<evidence type="ECO:0000256" key="10">
    <source>
        <dbReference type="PIRNR" id="PIRNR038093"/>
    </source>
</evidence>
<evidence type="ECO:0000256" key="6">
    <source>
        <dbReference type="ARBA" id="ARBA00022737"/>
    </source>
</evidence>
<keyword evidence="8 10" id="KW-0206">Cytoskeleton</keyword>